<dbReference type="GO" id="GO:0008237">
    <property type="term" value="F:metallopeptidase activity"/>
    <property type="evidence" value="ECO:0007669"/>
    <property type="project" value="InterPro"/>
</dbReference>
<name>A0A518KCN6_9BACT</name>
<dbReference type="Proteomes" id="UP000316426">
    <property type="component" value="Chromosome"/>
</dbReference>
<dbReference type="PROSITE" id="PS00018">
    <property type="entry name" value="EF_HAND_1"/>
    <property type="match status" value="2"/>
</dbReference>
<keyword evidence="1" id="KW-0732">Signal</keyword>
<reference evidence="2 3" key="1">
    <citation type="submission" date="2019-02" db="EMBL/GenBank/DDBJ databases">
        <title>Deep-cultivation of Planctomycetes and their phenomic and genomic characterization uncovers novel biology.</title>
        <authorList>
            <person name="Wiegand S."/>
            <person name="Jogler M."/>
            <person name="Boedeker C."/>
            <person name="Pinto D."/>
            <person name="Vollmers J."/>
            <person name="Rivas-Marin E."/>
            <person name="Kohn T."/>
            <person name="Peeters S.H."/>
            <person name="Heuer A."/>
            <person name="Rast P."/>
            <person name="Oberbeckmann S."/>
            <person name="Bunk B."/>
            <person name="Jeske O."/>
            <person name="Meyerdierks A."/>
            <person name="Storesund J.E."/>
            <person name="Kallscheuer N."/>
            <person name="Luecker S."/>
            <person name="Lage O.M."/>
            <person name="Pohl T."/>
            <person name="Merkel B.J."/>
            <person name="Hornburger P."/>
            <person name="Mueller R.-W."/>
            <person name="Bruemmer F."/>
            <person name="Labrenz M."/>
            <person name="Spormann A.M."/>
            <person name="Op den Camp H."/>
            <person name="Overmann J."/>
            <person name="Amann R."/>
            <person name="Jetten M.S.M."/>
            <person name="Mascher T."/>
            <person name="Medema M.H."/>
            <person name="Devos D.P."/>
            <person name="Kaster A.-K."/>
            <person name="Ovreas L."/>
            <person name="Rohde M."/>
            <person name="Galperin M.Y."/>
            <person name="Jogler C."/>
        </authorList>
    </citation>
    <scope>NUCLEOTIDE SEQUENCE [LARGE SCALE GENOMIC DNA]</scope>
    <source>
        <strain evidence="2 3">Spa11</strain>
    </source>
</reference>
<evidence type="ECO:0000256" key="1">
    <source>
        <dbReference type="SAM" id="SignalP"/>
    </source>
</evidence>
<dbReference type="InterPro" id="IPR024079">
    <property type="entry name" value="MetalloPept_cat_dom_sf"/>
</dbReference>
<dbReference type="Gene3D" id="1.10.1330.10">
    <property type="entry name" value="Dockerin domain"/>
    <property type="match status" value="1"/>
</dbReference>
<dbReference type="SUPFAM" id="SSF63446">
    <property type="entry name" value="Type I dockerin domain"/>
    <property type="match status" value="1"/>
</dbReference>
<feature type="signal peptide" evidence="1">
    <location>
        <begin position="1"/>
        <end position="22"/>
    </location>
</feature>
<dbReference type="SUPFAM" id="SSF55486">
    <property type="entry name" value="Metalloproteases ('zincins'), catalytic domain"/>
    <property type="match status" value="1"/>
</dbReference>
<sequence length="399" mass="42746" precursor="true">MNKLSLSGAALVVLLATGVAHALTIDTRFLSTGSSIPTVGAVTGPPSSALGGGDLESLVRAAADEWERLILDDHKFTLTFGWADTSLWSNAAVHIPGGSGGRPSRTIAGSIAFNSSANNSLKMFLDPTPSMNEEFTFEHRKFTDLGSGPIEYSRQFVGLTPESKSTIDLYTTALHEIGHALGLTSWETYLIETLDGDIDVTLAPFEGSSIPVHSSHIELSESLLADRRMWGQRREITQTDLLAVCQINGFNQCQLELAPADYAGDLNGDGAVNAADYTVWRDNLDAASRSSDASTVPTDFSQWAKNFGRTFQTNETFAGDYNADGVVNAADYTIYRDALASGDLSADGDGDGKLTTADWTYWTERYGAKSTTLGGSVPEPSTVAMVVFAVAAMTRRRSR</sequence>
<evidence type="ECO:0008006" key="4">
    <source>
        <dbReference type="Google" id="ProtNLM"/>
    </source>
</evidence>
<protein>
    <recommendedName>
        <fullName evidence="4">Matrixin</fullName>
    </recommendedName>
</protein>
<evidence type="ECO:0000313" key="3">
    <source>
        <dbReference type="Proteomes" id="UP000316426"/>
    </source>
</evidence>
<gene>
    <name evidence="2" type="ORF">Spa11_37780</name>
</gene>
<dbReference type="RefSeq" id="WP_145114988.1">
    <property type="nucleotide sequence ID" value="NZ_CP036349.1"/>
</dbReference>
<keyword evidence="3" id="KW-1185">Reference proteome</keyword>
<proteinExistence type="predicted"/>
<dbReference type="Gene3D" id="3.40.390.10">
    <property type="entry name" value="Collagenase (Catalytic Domain)"/>
    <property type="match status" value="1"/>
</dbReference>
<dbReference type="AlphaFoldDB" id="A0A518KCN6"/>
<dbReference type="GO" id="GO:0000272">
    <property type="term" value="P:polysaccharide catabolic process"/>
    <property type="evidence" value="ECO:0007669"/>
    <property type="project" value="InterPro"/>
</dbReference>
<dbReference type="CDD" id="cd14256">
    <property type="entry name" value="Dockerin_I"/>
    <property type="match status" value="2"/>
</dbReference>
<dbReference type="InterPro" id="IPR013424">
    <property type="entry name" value="Ice-binding_C"/>
</dbReference>
<feature type="chain" id="PRO_5021737736" description="Matrixin" evidence="1">
    <location>
        <begin position="23"/>
        <end position="399"/>
    </location>
</feature>
<dbReference type="EMBL" id="CP036349">
    <property type="protein sequence ID" value="QDV75560.1"/>
    <property type="molecule type" value="Genomic_DNA"/>
</dbReference>
<evidence type="ECO:0000313" key="2">
    <source>
        <dbReference type="EMBL" id="QDV75560.1"/>
    </source>
</evidence>
<accession>A0A518KCN6</accession>
<dbReference type="KEGG" id="bmei:Spa11_37780"/>
<dbReference type="InterPro" id="IPR018247">
    <property type="entry name" value="EF_Hand_1_Ca_BS"/>
</dbReference>
<organism evidence="2 3">
    <name type="scientific">Botrimarina mediterranea</name>
    <dbReference type="NCBI Taxonomy" id="2528022"/>
    <lineage>
        <taxon>Bacteria</taxon>
        <taxon>Pseudomonadati</taxon>
        <taxon>Planctomycetota</taxon>
        <taxon>Planctomycetia</taxon>
        <taxon>Pirellulales</taxon>
        <taxon>Lacipirellulaceae</taxon>
        <taxon>Botrimarina</taxon>
    </lineage>
</organism>
<dbReference type="InterPro" id="IPR036439">
    <property type="entry name" value="Dockerin_dom_sf"/>
</dbReference>
<dbReference type="NCBIfam" id="TIGR02595">
    <property type="entry name" value="PEP_CTERM"/>
    <property type="match status" value="1"/>
</dbReference>